<gene>
    <name evidence="1" type="ORF">GTQ34_05235</name>
</gene>
<comment type="caution">
    <text evidence="1">The sequence shown here is derived from an EMBL/GenBank/DDBJ whole genome shotgun (WGS) entry which is preliminary data.</text>
</comment>
<dbReference type="Proteomes" id="UP000667650">
    <property type="component" value="Unassembled WGS sequence"/>
</dbReference>
<evidence type="ECO:0000313" key="2">
    <source>
        <dbReference type="Proteomes" id="UP000667650"/>
    </source>
</evidence>
<sequence length="173" mass="19328">MKRKKFKLVAWILTSILALFLLFATWYKFRYSMDPVAPYTLNSETLENKLLIATQGSAFKDAVVRQVIEHYQKDSLFIKVVDVSDLPKLDSSDYVAVLILHTWEYDKPPKVVADFVIENKDDAGKLILLSTSGEGGNTIEGVDGIGGASIISDVPNYSMKIIKRLDGLLIAKE</sequence>
<keyword evidence="2" id="KW-1185">Reference proteome</keyword>
<accession>A0A964WWQ5</accession>
<organism evidence="1 2">
    <name type="scientific">Flagellimonas ochracea</name>
    <dbReference type="NCBI Taxonomy" id="2696472"/>
    <lineage>
        <taxon>Bacteria</taxon>
        <taxon>Pseudomonadati</taxon>
        <taxon>Bacteroidota</taxon>
        <taxon>Flavobacteriia</taxon>
        <taxon>Flavobacteriales</taxon>
        <taxon>Flavobacteriaceae</taxon>
        <taxon>Flagellimonas</taxon>
    </lineage>
</organism>
<proteinExistence type="predicted"/>
<evidence type="ECO:0000313" key="1">
    <source>
        <dbReference type="EMBL" id="NAY91316.1"/>
    </source>
</evidence>
<protein>
    <submittedName>
        <fullName evidence="1">Uncharacterized protein</fullName>
    </submittedName>
</protein>
<dbReference type="EMBL" id="JAAABI010000001">
    <property type="protein sequence ID" value="NAY91316.1"/>
    <property type="molecule type" value="Genomic_DNA"/>
</dbReference>
<name>A0A964WWQ5_9FLAO</name>
<dbReference type="RefSeq" id="WP_166522685.1">
    <property type="nucleotide sequence ID" value="NZ_JAAABI010000001.1"/>
</dbReference>
<reference evidence="1" key="1">
    <citation type="submission" date="2020-01" db="EMBL/GenBank/DDBJ databases">
        <title>Muricauda ochracea sp. nov., isolated from a tidal flat of Garorim bay in Korea.</title>
        <authorList>
            <person name="Kim D."/>
            <person name="Yoo Y."/>
            <person name="Kim J.-J."/>
        </authorList>
    </citation>
    <scope>NUCLEOTIDE SEQUENCE</scope>
    <source>
        <strain evidence="1">JGD-17</strain>
    </source>
</reference>
<dbReference type="AlphaFoldDB" id="A0A964WWQ5"/>